<protein>
    <submittedName>
        <fullName evidence="2">Uncharacterized protein LOC113796022</fullName>
    </submittedName>
</protein>
<gene>
    <name evidence="2" type="primary">LOC113796022</name>
</gene>
<dbReference type="InParanoid" id="A0A6P6YBR4"/>
<reference evidence="2" key="1">
    <citation type="submission" date="2025-08" db="UniProtKB">
        <authorList>
            <consortium name="RefSeq"/>
        </authorList>
    </citation>
    <scope>IDENTIFICATION</scope>
    <source>
        <strain evidence="2">Airmid</strain>
    </source>
</reference>
<name>A0A6P6YBR4_DERPT</name>
<evidence type="ECO:0000313" key="2">
    <source>
        <dbReference type="RefSeq" id="XP_027202069.1"/>
    </source>
</evidence>
<dbReference type="GeneID" id="113796022"/>
<evidence type="ECO:0000313" key="1">
    <source>
        <dbReference type="Proteomes" id="UP000515146"/>
    </source>
</evidence>
<dbReference type="RefSeq" id="XP_027202069.1">
    <property type="nucleotide sequence ID" value="XM_027346268.1"/>
</dbReference>
<organism evidence="1 2">
    <name type="scientific">Dermatophagoides pteronyssinus</name>
    <name type="common">European house dust mite</name>
    <dbReference type="NCBI Taxonomy" id="6956"/>
    <lineage>
        <taxon>Eukaryota</taxon>
        <taxon>Metazoa</taxon>
        <taxon>Ecdysozoa</taxon>
        <taxon>Arthropoda</taxon>
        <taxon>Chelicerata</taxon>
        <taxon>Arachnida</taxon>
        <taxon>Acari</taxon>
        <taxon>Acariformes</taxon>
        <taxon>Sarcoptiformes</taxon>
        <taxon>Astigmata</taxon>
        <taxon>Psoroptidia</taxon>
        <taxon>Analgoidea</taxon>
        <taxon>Pyroglyphidae</taxon>
        <taxon>Dermatophagoidinae</taxon>
        <taxon>Dermatophagoides</taxon>
    </lineage>
</organism>
<accession>A0A6P6YBR4</accession>
<proteinExistence type="predicted"/>
<keyword evidence="1" id="KW-1185">Reference proteome</keyword>
<dbReference type="OMA" id="MVRQCQN"/>
<dbReference type="OrthoDB" id="6505565at2759"/>
<dbReference type="KEGG" id="dpte:113796022"/>
<dbReference type="Proteomes" id="UP000515146">
    <property type="component" value="Unplaced"/>
</dbReference>
<dbReference type="AlphaFoldDB" id="A0A6P6YBR4"/>
<sequence length="331" mass="38145">MIFKQITTFSMILKENANNISLEILNKKLDEINMPPSKPISFADIVKSDQNIITNKSRKPEEKTMIISANKDSSITDLQQKVHNHIRNMRSNNNKTKINKIIKSRTGIIIKTPTSNDIDSLIEEFKKQDEIKNNANIYQAKALDPTIVLKKVDKITDSDNINIILCNMNPELEGLEDEIKLLFPIKTSAPHQDLVLRVSPKVYCIIKKLHHVHTDLEVVQIRDRVMVRQCQNCFIFHPQHKQKECPNLKACKTCGVTGPHQCDLIQRCHNCIKHPMYKSKNIQHQPNNKQCPIYQDQINRIVEKTCYNPVETETTTTTQQNNAVLNDIHDQ</sequence>